<protein>
    <recommendedName>
        <fullName evidence="2">Integrase catalytic domain-containing protein</fullName>
    </recommendedName>
</protein>
<name>A0A9W8P115_9AGAR</name>
<evidence type="ECO:0000313" key="4">
    <source>
        <dbReference type="Proteomes" id="UP001142393"/>
    </source>
</evidence>
<dbReference type="SUPFAM" id="SSF53098">
    <property type="entry name" value="Ribonuclease H-like"/>
    <property type="match status" value="1"/>
</dbReference>
<gene>
    <name evidence="3" type="ORF">DFH05DRAFT_1397090</name>
</gene>
<dbReference type="Proteomes" id="UP001142393">
    <property type="component" value="Unassembled WGS sequence"/>
</dbReference>
<dbReference type="InterPro" id="IPR001584">
    <property type="entry name" value="Integrase_cat-core"/>
</dbReference>
<dbReference type="InterPro" id="IPR012337">
    <property type="entry name" value="RNaseH-like_sf"/>
</dbReference>
<dbReference type="PANTHER" id="PTHR48475:SF1">
    <property type="entry name" value="RNASE H TYPE-1 DOMAIN-CONTAINING PROTEIN"/>
    <property type="match status" value="1"/>
</dbReference>
<feature type="domain" description="Integrase catalytic" evidence="2">
    <location>
        <begin position="1"/>
        <end position="95"/>
    </location>
</feature>
<evidence type="ECO:0000259" key="2">
    <source>
        <dbReference type="PROSITE" id="PS50994"/>
    </source>
</evidence>
<sequence length="178" mass="20371">MLAALQVLSKRYDIKHITISPYNSQAAGVIERKHYDVREAMIRSANGNASDWASTAHTVIWAERVTTRRSTGASPYFLAHGIHPLLPLDILEATYLVPPPSATLSTTDLLVRRARELQKCLEDLEAMRSLVYEKRLEWVRTWERGHQNSIKDLDFKEGDLVIIRNTRVEKTFAAKNRM</sequence>
<accession>A0A9W8P115</accession>
<reference evidence="3 4" key="1">
    <citation type="journal article" date="2023" name="Proc. Natl. Acad. Sci. U.S.A.">
        <title>A global phylogenomic analysis of the shiitake genus Lentinula.</title>
        <authorList>
            <person name="Sierra-Patev S."/>
            <person name="Min B."/>
            <person name="Naranjo-Ortiz M."/>
            <person name="Looney B."/>
            <person name="Konkel Z."/>
            <person name="Slot J.C."/>
            <person name="Sakamoto Y."/>
            <person name="Steenwyk J.L."/>
            <person name="Rokas A."/>
            <person name="Carro J."/>
            <person name="Camarero S."/>
            <person name="Ferreira P."/>
            <person name="Molpeceres G."/>
            <person name="Ruiz-Duenas F.J."/>
            <person name="Serrano A."/>
            <person name="Henrissat B."/>
            <person name="Drula E."/>
            <person name="Hughes K.W."/>
            <person name="Mata J.L."/>
            <person name="Ishikawa N.K."/>
            <person name="Vargas-Isla R."/>
            <person name="Ushijima S."/>
            <person name="Smith C.A."/>
            <person name="Donoghue J."/>
            <person name="Ahrendt S."/>
            <person name="Andreopoulos W."/>
            <person name="He G."/>
            <person name="LaButti K."/>
            <person name="Lipzen A."/>
            <person name="Ng V."/>
            <person name="Riley R."/>
            <person name="Sandor L."/>
            <person name="Barry K."/>
            <person name="Martinez A.T."/>
            <person name="Xiao Y."/>
            <person name="Gibbons J.G."/>
            <person name="Terashima K."/>
            <person name="Grigoriev I.V."/>
            <person name="Hibbett D."/>
        </authorList>
    </citation>
    <scope>NUCLEOTIDE SEQUENCE [LARGE SCALE GENOMIC DNA]</scope>
    <source>
        <strain evidence="3 4">TFB7810</strain>
    </source>
</reference>
<dbReference type="PROSITE" id="PS50994">
    <property type="entry name" value="INTEGRASE"/>
    <property type="match status" value="1"/>
</dbReference>
<evidence type="ECO:0000313" key="3">
    <source>
        <dbReference type="EMBL" id="KAJ3744594.1"/>
    </source>
</evidence>
<keyword evidence="4" id="KW-1185">Reference proteome</keyword>
<dbReference type="EMBL" id="JANVFU010000006">
    <property type="protein sequence ID" value="KAJ3744594.1"/>
    <property type="molecule type" value="Genomic_DNA"/>
</dbReference>
<dbReference type="GO" id="GO:0015074">
    <property type="term" value="P:DNA integration"/>
    <property type="evidence" value="ECO:0007669"/>
    <property type="project" value="InterPro"/>
</dbReference>
<evidence type="ECO:0000256" key="1">
    <source>
        <dbReference type="ARBA" id="ARBA00022884"/>
    </source>
</evidence>
<dbReference type="InterPro" id="IPR036397">
    <property type="entry name" value="RNaseH_sf"/>
</dbReference>
<dbReference type="PANTHER" id="PTHR48475">
    <property type="entry name" value="RIBONUCLEASE H"/>
    <property type="match status" value="1"/>
</dbReference>
<keyword evidence="1" id="KW-0694">RNA-binding</keyword>
<dbReference type="Gene3D" id="3.30.420.10">
    <property type="entry name" value="Ribonuclease H-like superfamily/Ribonuclease H"/>
    <property type="match status" value="1"/>
</dbReference>
<dbReference type="AlphaFoldDB" id="A0A9W8P115"/>
<proteinExistence type="predicted"/>
<dbReference type="GO" id="GO:0005634">
    <property type="term" value="C:nucleus"/>
    <property type="evidence" value="ECO:0007669"/>
    <property type="project" value="UniProtKB-ARBA"/>
</dbReference>
<comment type="caution">
    <text evidence="3">The sequence shown here is derived from an EMBL/GenBank/DDBJ whole genome shotgun (WGS) entry which is preliminary data.</text>
</comment>
<dbReference type="GO" id="GO:0003723">
    <property type="term" value="F:RNA binding"/>
    <property type="evidence" value="ECO:0007669"/>
    <property type="project" value="UniProtKB-KW"/>
</dbReference>
<organism evidence="3 4">
    <name type="scientific">Lentinula detonsa</name>
    <dbReference type="NCBI Taxonomy" id="2804962"/>
    <lineage>
        <taxon>Eukaryota</taxon>
        <taxon>Fungi</taxon>
        <taxon>Dikarya</taxon>
        <taxon>Basidiomycota</taxon>
        <taxon>Agaricomycotina</taxon>
        <taxon>Agaricomycetes</taxon>
        <taxon>Agaricomycetidae</taxon>
        <taxon>Agaricales</taxon>
        <taxon>Marasmiineae</taxon>
        <taxon>Omphalotaceae</taxon>
        <taxon>Lentinula</taxon>
    </lineage>
</organism>